<dbReference type="Proteomes" id="UP000614216">
    <property type="component" value="Unassembled WGS sequence"/>
</dbReference>
<sequence length="356" mass="39636">MKLRFLSMSLYLLLLLILLVANGCQEEVEEITPPPTKEAFNGSSAVSDLIRRVALRDGSYDNIVDEASCISIVLPVTVVANGVEIVIESEQDYYQIEKIFDESESDEDDVDIIFPVTVTLADHTQVTITNEDDFEALVDQCEEGLEDDDIECIDFKYPLELALYDSDNQKSDVITINDDEEFEVFVEQLEDSDYVGFNFPVTLILSTGEEVQAFDNETLESIIESSIDDCDEDDDNDYNDDDVDDSGLLAVLSGSTWEVTYFFTTTDQTSAFEGFQFILQADGSATLTDGSTTYEGSWEASGDSGMLQIELDFDGLPLLDEVGNSWKVVQYSDTQIELESVEPNDGVTAKMTLQRV</sequence>
<proteinExistence type="predicted"/>
<evidence type="ECO:0000313" key="2">
    <source>
        <dbReference type="Proteomes" id="UP000614216"/>
    </source>
</evidence>
<keyword evidence="2" id="KW-1185">Reference proteome</keyword>
<accession>A0A937KC21</accession>
<evidence type="ECO:0008006" key="3">
    <source>
        <dbReference type="Google" id="ProtNLM"/>
    </source>
</evidence>
<dbReference type="RefSeq" id="WP_202857230.1">
    <property type="nucleotide sequence ID" value="NZ_JAEUGD010000053.1"/>
</dbReference>
<comment type="caution">
    <text evidence="1">The sequence shown here is derived from an EMBL/GenBank/DDBJ whole genome shotgun (WGS) entry which is preliminary data.</text>
</comment>
<reference evidence="1" key="1">
    <citation type="submission" date="2021-01" db="EMBL/GenBank/DDBJ databases">
        <title>Fulvivirga kasyanovii gen. nov., sp nov., a novel member of the phylum Bacteroidetes isolated from seawater in a mussel farm.</title>
        <authorList>
            <person name="Zhao L.-H."/>
            <person name="Wang Z.-J."/>
        </authorList>
    </citation>
    <scope>NUCLEOTIDE SEQUENCE</scope>
    <source>
        <strain evidence="1">29W222</strain>
    </source>
</reference>
<evidence type="ECO:0000313" key="1">
    <source>
        <dbReference type="EMBL" id="MBL6447691.1"/>
    </source>
</evidence>
<dbReference type="EMBL" id="JAEUGD010000053">
    <property type="protein sequence ID" value="MBL6447691.1"/>
    <property type="molecule type" value="Genomic_DNA"/>
</dbReference>
<protein>
    <recommendedName>
        <fullName evidence="3">Lipocalin-like domain-containing protein</fullName>
    </recommendedName>
</protein>
<organism evidence="1 2">
    <name type="scientific">Fulvivirga marina</name>
    <dbReference type="NCBI Taxonomy" id="2494733"/>
    <lineage>
        <taxon>Bacteria</taxon>
        <taxon>Pseudomonadati</taxon>
        <taxon>Bacteroidota</taxon>
        <taxon>Cytophagia</taxon>
        <taxon>Cytophagales</taxon>
        <taxon>Fulvivirgaceae</taxon>
        <taxon>Fulvivirga</taxon>
    </lineage>
</organism>
<dbReference type="AlphaFoldDB" id="A0A937KC21"/>
<name>A0A937KC21_9BACT</name>
<gene>
    <name evidence="1" type="ORF">JMN32_15340</name>
</gene>